<dbReference type="SUPFAM" id="SSF53850">
    <property type="entry name" value="Periplasmic binding protein-like II"/>
    <property type="match status" value="1"/>
</dbReference>
<gene>
    <name evidence="6" type="ORF">F9Y85_13295</name>
    <name evidence="7" type="ORF">R5H13_21885</name>
</gene>
<dbReference type="RefSeq" id="WP_039495446.1">
    <property type="nucleotide sequence ID" value="NZ_CBCSDF010000005.1"/>
</dbReference>
<organism evidence="6 8">
    <name type="scientific">Pseudoalteromonas maricaloris</name>
    <dbReference type="NCBI Taxonomy" id="184924"/>
    <lineage>
        <taxon>Bacteria</taxon>
        <taxon>Pseudomonadati</taxon>
        <taxon>Pseudomonadota</taxon>
        <taxon>Gammaproteobacteria</taxon>
        <taxon>Alteromonadales</taxon>
        <taxon>Pseudoalteromonadaceae</taxon>
        <taxon>Pseudoalteromonas</taxon>
    </lineage>
</organism>
<feature type="domain" description="HTH lysR-type" evidence="5">
    <location>
        <begin position="9"/>
        <end position="64"/>
    </location>
</feature>
<keyword evidence="3" id="KW-0238">DNA-binding</keyword>
<dbReference type="GO" id="GO:0043565">
    <property type="term" value="F:sequence-specific DNA binding"/>
    <property type="evidence" value="ECO:0007669"/>
    <property type="project" value="TreeGrafter"/>
</dbReference>
<dbReference type="PROSITE" id="PS50931">
    <property type="entry name" value="HTH_LYSR"/>
    <property type="match status" value="1"/>
</dbReference>
<dbReference type="PANTHER" id="PTHR30537">
    <property type="entry name" value="HTH-TYPE TRANSCRIPTIONAL REGULATOR"/>
    <property type="match status" value="1"/>
</dbReference>
<name>A0A8I2KN30_9GAMM</name>
<dbReference type="GO" id="GO:0003700">
    <property type="term" value="F:DNA-binding transcription factor activity"/>
    <property type="evidence" value="ECO:0007669"/>
    <property type="project" value="InterPro"/>
</dbReference>
<dbReference type="SUPFAM" id="SSF46785">
    <property type="entry name" value="Winged helix' DNA-binding domain"/>
    <property type="match status" value="1"/>
</dbReference>
<keyword evidence="9" id="KW-1185">Reference proteome</keyword>
<dbReference type="PANTHER" id="PTHR30537:SF5">
    <property type="entry name" value="HTH-TYPE TRANSCRIPTIONAL ACTIVATOR TTDR-RELATED"/>
    <property type="match status" value="1"/>
</dbReference>
<proteinExistence type="inferred from homology"/>
<dbReference type="FunFam" id="1.10.10.10:FF:000001">
    <property type="entry name" value="LysR family transcriptional regulator"/>
    <property type="match status" value="1"/>
</dbReference>
<dbReference type="Gene3D" id="1.10.10.10">
    <property type="entry name" value="Winged helix-like DNA-binding domain superfamily/Winged helix DNA-binding domain"/>
    <property type="match status" value="1"/>
</dbReference>
<dbReference type="CDD" id="cd08422">
    <property type="entry name" value="PBP2_CrgA_like"/>
    <property type="match status" value="1"/>
</dbReference>
<evidence type="ECO:0000256" key="3">
    <source>
        <dbReference type="ARBA" id="ARBA00023125"/>
    </source>
</evidence>
<keyword evidence="4" id="KW-0804">Transcription</keyword>
<reference evidence="7 9" key="2">
    <citation type="submission" date="2023-10" db="EMBL/GenBank/DDBJ databases">
        <title>To unveil natural product biosynthetic capacity in Pseudoalteromonas.</title>
        <authorList>
            <person name="Wang J."/>
        </authorList>
    </citation>
    <scope>NUCLEOTIDE SEQUENCE [LARGE SCALE GENOMIC DNA]</scope>
    <source>
        <strain evidence="7 9">DSM 15914</strain>
    </source>
</reference>
<dbReference type="Proteomes" id="UP000646877">
    <property type="component" value="Unassembled WGS sequence"/>
</dbReference>
<dbReference type="EMBL" id="CP137579">
    <property type="protein sequence ID" value="WOX31593.1"/>
    <property type="molecule type" value="Genomic_DNA"/>
</dbReference>
<dbReference type="Pfam" id="PF00126">
    <property type="entry name" value="HTH_1"/>
    <property type="match status" value="1"/>
</dbReference>
<accession>A0A8I2KN30</accession>
<dbReference type="InterPro" id="IPR000847">
    <property type="entry name" value="LysR_HTH_N"/>
</dbReference>
<dbReference type="Pfam" id="PF03466">
    <property type="entry name" value="LysR_substrate"/>
    <property type="match status" value="1"/>
</dbReference>
<evidence type="ECO:0000313" key="9">
    <source>
        <dbReference type="Proteomes" id="UP001304419"/>
    </source>
</evidence>
<dbReference type="InterPro" id="IPR005119">
    <property type="entry name" value="LysR_subst-bd"/>
</dbReference>
<evidence type="ECO:0000256" key="4">
    <source>
        <dbReference type="ARBA" id="ARBA00023163"/>
    </source>
</evidence>
<dbReference type="Gene3D" id="3.40.190.290">
    <property type="match status" value="1"/>
</dbReference>
<evidence type="ECO:0000256" key="1">
    <source>
        <dbReference type="ARBA" id="ARBA00009437"/>
    </source>
</evidence>
<dbReference type="GO" id="GO:0006351">
    <property type="term" value="P:DNA-templated transcription"/>
    <property type="evidence" value="ECO:0007669"/>
    <property type="project" value="TreeGrafter"/>
</dbReference>
<dbReference type="AlphaFoldDB" id="A0A8I2KN30"/>
<dbReference type="InterPro" id="IPR036390">
    <property type="entry name" value="WH_DNA-bd_sf"/>
</dbReference>
<evidence type="ECO:0000256" key="2">
    <source>
        <dbReference type="ARBA" id="ARBA00023015"/>
    </source>
</evidence>
<dbReference type="GeneID" id="98338340"/>
<evidence type="ECO:0000313" key="7">
    <source>
        <dbReference type="EMBL" id="WOX31593.1"/>
    </source>
</evidence>
<dbReference type="InterPro" id="IPR058163">
    <property type="entry name" value="LysR-type_TF_proteobact-type"/>
</dbReference>
<evidence type="ECO:0000259" key="5">
    <source>
        <dbReference type="PROSITE" id="PS50931"/>
    </source>
</evidence>
<comment type="similarity">
    <text evidence="1">Belongs to the LysR transcriptional regulatory family.</text>
</comment>
<dbReference type="Proteomes" id="UP001304419">
    <property type="component" value="Chromosome 2"/>
</dbReference>
<protein>
    <submittedName>
        <fullName evidence="6">LysR family transcriptional regulator</fullName>
    </submittedName>
    <submittedName>
        <fullName evidence="7">LysR substrate-binding domain-containing protein</fullName>
    </submittedName>
</protein>
<evidence type="ECO:0000313" key="8">
    <source>
        <dbReference type="Proteomes" id="UP000646877"/>
    </source>
</evidence>
<dbReference type="EMBL" id="WEIA01000007">
    <property type="protein sequence ID" value="NLR22281.1"/>
    <property type="molecule type" value="Genomic_DNA"/>
</dbReference>
<dbReference type="InterPro" id="IPR036388">
    <property type="entry name" value="WH-like_DNA-bd_sf"/>
</dbReference>
<reference evidence="6" key="1">
    <citation type="submission" date="2019-10" db="EMBL/GenBank/DDBJ databases">
        <authorList>
            <person name="Paulsen S."/>
        </authorList>
    </citation>
    <scope>NUCLEOTIDE SEQUENCE</scope>
    <source>
        <strain evidence="6">LMG 19692</strain>
    </source>
</reference>
<evidence type="ECO:0000313" key="6">
    <source>
        <dbReference type="EMBL" id="NLR22281.1"/>
    </source>
</evidence>
<sequence length="298" mass="33309">MSTIDLNALKLLAIFATVVDVGSFAQAARKLATSRSRVSEQVSQLEAMLGVRLLQRSTRQLTLTREGRDILAQAHSLHAILDDVEVLLDNKEPHGMVSITMTHDTAHKFLLPKLPELTARYPKIQLNIIVDDDKRDIINDQIDLAIRVGFPKDSALVARQLHQECFKLYASPKLIALHGLPSKDTLLNQLPWLLLEQAKSTGMTQFYRGGEAVNFTPTQVHWCNSPMLLQQMTVAGLGVAQLLPSTVKQEVERGELQMICPELSSEQLVFSLIYPSRKQIPPRTRAVIDYLLEANLFG</sequence>
<keyword evidence="2" id="KW-0805">Transcription regulation</keyword>